<keyword evidence="7 16" id="KW-0479">Metal-binding</keyword>
<dbReference type="PROSITE" id="PS00078">
    <property type="entry name" value="COX2"/>
    <property type="match status" value="1"/>
</dbReference>
<dbReference type="RefSeq" id="WP_137006181.1">
    <property type="nucleotide sequence ID" value="NZ_CP039924.1"/>
</dbReference>
<dbReference type="GO" id="GO:0005507">
    <property type="term" value="F:copper ion binding"/>
    <property type="evidence" value="ECO:0007669"/>
    <property type="project" value="InterPro"/>
</dbReference>
<sequence length="303" mass="32950">MAPAGDEAEAILGLFLVMVVGGTLVWIFVVGLLVFAGRRRAQPWSKENAGRLIAWGGVAFPVVILFALLAYTVWLMPGIRPWLPRSSSTEAIIQVIGERFWWRIRYPSAAGLAAFETANELRLPVGKRTVFSLEAADVIHSFWIPALGGKMDMIPGRTNTVSLLPTKTGVFRAPCAEFCGTSHALMAFSVIVMEPEAYVAWRRAQADGDQRDRSEGERLFDHHGCVGCHGIRGVTPPSSLGPDLTLFGTRLTLGAGTLANTGENVARFIRDPSAIKPEVKMPAFGMLPDEDIAAITTYLTELK</sequence>
<keyword evidence="10 16" id="KW-0408">Iron</keyword>
<geneLocation type="plasmid" evidence="21">
    <name>patcfbp7129a</name>
</geneLocation>
<evidence type="ECO:0000256" key="3">
    <source>
        <dbReference type="ARBA" id="ARBA00022448"/>
    </source>
</evidence>
<dbReference type="InterPro" id="IPR014222">
    <property type="entry name" value="Cyt_c_oxidase_su2"/>
</dbReference>
<dbReference type="EMBL" id="CP039924">
    <property type="protein sequence ID" value="QCL97843.1"/>
    <property type="molecule type" value="Genomic_DNA"/>
</dbReference>
<evidence type="ECO:0000256" key="16">
    <source>
        <dbReference type="PROSITE-ProRule" id="PRU00433"/>
    </source>
</evidence>
<dbReference type="InterPro" id="IPR008972">
    <property type="entry name" value="Cupredoxin"/>
</dbReference>
<feature type="domain" description="Cytochrome oxidase subunit II copper A binding" evidence="18">
    <location>
        <begin position="88"/>
        <end position="204"/>
    </location>
</feature>
<evidence type="ECO:0000256" key="2">
    <source>
        <dbReference type="ARBA" id="ARBA00007866"/>
    </source>
</evidence>
<evidence type="ECO:0000256" key="6">
    <source>
        <dbReference type="ARBA" id="ARBA00022692"/>
    </source>
</evidence>
<organism evidence="20 21">
    <name type="scientific">Agrobacterium tumefaciens</name>
    <dbReference type="NCBI Taxonomy" id="358"/>
    <lineage>
        <taxon>Bacteria</taxon>
        <taxon>Pseudomonadati</taxon>
        <taxon>Pseudomonadota</taxon>
        <taxon>Alphaproteobacteria</taxon>
        <taxon>Hyphomicrobiales</taxon>
        <taxon>Rhizobiaceae</taxon>
        <taxon>Rhizobium/Agrobacterium group</taxon>
        <taxon>Agrobacterium</taxon>
        <taxon>Agrobacterium tumefaciens complex</taxon>
    </lineage>
</organism>
<dbReference type="InterPro" id="IPR001505">
    <property type="entry name" value="Copper_CuA"/>
</dbReference>
<dbReference type="NCBIfam" id="TIGR02866">
    <property type="entry name" value="CoxB"/>
    <property type="match status" value="1"/>
</dbReference>
<dbReference type="Gene3D" id="2.60.40.420">
    <property type="entry name" value="Cupredoxins - blue copper proteins"/>
    <property type="match status" value="1"/>
</dbReference>
<evidence type="ECO:0000256" key="17">
    <source>
        <dbReference type="SAM" id="Phobius"/>
    </source>
</evidence>
<protein>
    <recommendedName>
        <fullName evidence="14">Cytochrome aa3 subunit 2</fullName>
    </recommendedName>
</protein>
<dbReference type="AlphaFoldDB" id="A0A4D7Z5P4"/>
<evidence type="ECO:0000256" key="4">
    <source>
        <dbReference type="ARBA" id="ARBA00022617"/>
    </source>
</evidence>
<gene>
    <name evidence="20" type="primary">coxB</name>
    <name evidence="20" type="ORF">CFBP7129_27020</name>
</gene>
<dbReference type="SUPFAM" id="SSF46626">
    <property type="entry name" value="Cytochrome c"/>
    <property type="match status" value="1"/>
</dbReference>
<keyword evidence="11" id="KW-0186">Copper</keyword>
<dbReference type="Proteomes" id="UP000298649">
    <property type="component" value="Plasmid pAtCFBP7129a"/>
</dbReference>
<feature type="transmembrane region" description="Helical" evidence="17">
    <location>
        <begin position="12"/>
        <end position="36"/>
    </location>
</feature>
<evidence type="ECO:0000256" key="7">
    <source>
        <dbReference type="ARBA" id="ARBA00022723"/>
    </source>
</evidence>
<dbReference type="InterPro" id="IPR034236">
    <property type="entry name" value="CuRO_CcO_Caa3_II"/>
</dbReference>
<keyword evidence="3" id="KW-0813">Transport</keyword>
<evidence type="ECO:0000256" key="11">
    <source>
        <dbReference type="ARBA" id="ARBA00023008"/>
    </source>
</evidence>
<evidence type="ECO:0000313" key="20">
    <source>
        <dbReference type="EMBL" id="QCL97843.1"/>
    </source>
</evidence>
<reference evidence="20 21" key="1">
    <citation type="submission" date="2019-04" db="EMBL/GenBank/DDBJ databases">
        <title>Complete genome sequence of Agrobacterium tumefaciens CFBP7129.</title>
        <authorList>
            <person name="Haryono M."/>
            <person name="Lin Y.-C."/>
            <person name="Lai E.-M."/>
            <person name="Kuo C.-H."/>
        </authorList>
    </citation>
    <scope>NUCLEOTIDE SEQUENCE [LARGE SCALE GENOMIC DNA]</scope>
    <source>
        <strain evidence="20 21">CFBP7129</strain>
        <plasmid evidence="21">patcfbp7129a</plasmid>
    </source>
</reference>
<evidence type="ECO:0000256" key="14">
    <source>
        <dbReference type="ARBA" id="ARBA00031399"/>
    </source>
</evidence>
<dbReference type="SUPFAM" id="SSF49503">
    <property type="entry name" value="Cupredoxins"/>
    <property type="match status" value="1"/>
</dbReference>
<keyword evidence="20" id="KW-0560">Oxidoreductase</keyword>
<evidence type="ECO:0000313" key="21">
    <source>
        <dbReference type="Proteomes" id="UP000298649"/>
    </source>
</evidence>
<dbReference type="CDD" id="cd04213">
    <property type="entry name" value="CuRO_CcO_Caa3_II"/>
    <property type="match status" value="1"/>
</dbReference>
<comment type="catalytic activity">
    <reaction evidence="15">
        <text>4 Fe(II)-[cytochrome c] + O2 + 8 H(+)(in) = 4 Fe(III)-[cytochrome c] + 2 H2O + 4 H(+)(out)</text>
        <dbReference type="Rhea" id="RHEA:11436"/>
        <dbReference type="Rhea" id="RHEA-COMP:10350"/>
        <dbReference type="Rhea" id="RHEA-COMP:14399"/>
        <dbReference type="ChEBI" id="CHEBI:15377"/>
        <dbReference type="ChEBI" id="CHEBI:15378"/>
        <dbReference type="ChEBI" id="CHEBI:15379"/>
        <dbReference type="ChEBI" id="CHEBI:29033"/>
        <dbReference type="ChEBI" id="CHEBI:29034"/>
        <dbReference type="EC" id="7.1.1.9"/>
    </reaction>
</comment>
<dbReference type="GO" id="GO:0004129">
    <property type="term" value="F:cytochrome-c oxidase activity"/>
    <property type="evidence" value="ECO:0007669"/>
    <property type="project" value="UniProtKB-EC"/>
</dbReference>
<feature type="domain" description="Cytochrome c" evidence="19">
    <location>
        <begin position="211"/>
        <end position="303"/>
    </location>
</feature>
<dbReference type="InterPro" id="IPR009056">
    <property type="entry name" value="Cyt_c-like_dom"/>
</dbReference>
<evidence type="ECO:0000256" key="13">
    <source>
        <dbReference type="ARBA" id="ARBA00024688"/>
    </source>
</evidence>
<dbReference type="InterPro" id="IPR036909">
    <property type="entry name" value="Cyt_c-like_dom_sf"/>
</dbReference>
<comment type="function">
    <text evidence="13">Subunits I and II form the functional core of the enzyme complex. Electrons originating in cytochrome c are transferred via heme a and Cu(A) to the binuclear center formed by heme a3 and Cu(B).</text>
</comment>
<evidence type="ECO:0000256" key="9">
    <source>
        <dbReference type="ARBA" id="ARBA00022989"/>
    </source>
</evidence>
<keyword evidence="12 17" id="KW-0472">Membrane</keyword>
<dbReference type="Pfam" id="PF00034">
    <property type="entry name" value="Cytochrom_C"/>
    <property type="match status" value="1"/>
</dbReference>
<keyword evidence="5" id="KW-0679">Respiratory chain</keyword>
<accession>A0A4D7Z5P4</accession>
<name>A0A4D7Z5P4_AGRTU</name>
<dbReference type="GO" id="GO:0016491">
    <property type="term" value="F:oxidoreductase activity"/>
    <property type="evidence" value="ECO:0007669"/>
    <property type="project" value="UniProtKB-KW"/>
</dbReference>
<dbReference type="Pfam" id="PF00116">
    <property type="entry name" value="COX2"/>
    <property type="match status" value="1"/>
</dbReference>
<dbReference type="GO" id="GO:0016020">
    <property type="term" value="C:membrane"/>
    <property type="evidence" value="ECO:0007669"/>
    <property type="project" value="UniProtKB-SubCell"/>
</dbReference>
<keyword evidence="9 17" id="KW-1133">Transmembrane helix</keyword>
<keyword evidence="8" id="KW-0249">Electron transport</keyword>
<dbReference type="PROSITE" id="PS50857">
    <property type="entry name" value="COX2_CUA"/>
    <property type="match status" value="1"/>
</dbReference>
<comment type="similarity">
    <text evidence="2">Belongs to the cytochrome c oxidase subunit 2 family.</text>
</comment>
<proteinExistence type="inferred from homology"/>
<keyword evidence="20" id="KW-0614">Plasmid</keyword>
<evidence type="ECO:0000256" key="8">
    <source>
        <dbReference type="ARBA" id="ARBA00022982"/>
    </source>
</evidence>
<evidence type="ECO:0000256" key="5">
    <source>
        <dbReference type="ARBA" id="ARBA00022660"/>
    </source>
</evidence>
<dbReference type="GO" id="GO:0020037">
    <property type="term" value="F:heme binding"/>
    <property type="evidence" value="ECO:0007669"/>
    <property type="project" value="InterPro"/>
</dbReference>
<comment type="subcellular location">
    <subcellularLocation>
        <location evidence="1">Membrane</location>
        <topology evidence="1">Multi-pass membrane protein</topology>
    </subcellularLocation>
</comment>
<feature type="transmembrane region" description="Helical" evidence="17">
    <location>
        <begin position="52"/>
        <end position="76"/>
    </location>
</feature>
<keyword evidence="4 16" id="KW-0349">Heme</keyword>
<evidence type="ECO:0000259" key="18">
    <source>
        <dbReference type="PROSITE" id="PS50857"/>
    </source>
</evidence>
<evidence type="ECO:0000259" key="19">
    <source>
        <dbReference type="PROSITE" id="PS51007"/>
    </source>
</evidence>
<evidence type="ECO:0000256" key="15">
    <source>
        <dbReference type="ARBA" id="ARBA00047816"/>
    </source>
</evidence>
<dbReference type="PROSITE" id="PS51007">
    <property type="entry name" value="CYTC"/>
    <property type="match status" value="1"/>
</dbReference>
<dbReference type="InterPro" id="IPR045187">
    <property type="entry name" value="CcO_II"/>
</dbReference>
<evidence type="ECO:0000256" key="10">
    <source>
        <dbReference type="ARBA" id="ARBA00023004"/>
    </source>
</evidence>
<dbReference type="GO" id="GO:0042773">
    <property type="term" value="P:ATP synthesis coupled electron transport"/>
    <property type="evidence" value="ECO:0007669"/>
    <property type="project" value="TreeGrafter"/>
</dbReference>
<dbReference type="PANTHER" id="PTHR22888">
    <property type="entry name" value="CYTOCHROME C OXIDASE, SUBUNIT II"/>
    <property type="match status" value="1"/>
</dbReference>
<dbReference type="InterPro" id="IPR002429">
    <property type="entry name" value="CcO_II-like_C"/>
</dbReference>
<keyword evidence="6 17" id="KW-0812">Transmembrane</keyword>
<evidence type="ECO:0000256" key="1">
    <source>
        <dbReference type="ARBA" id="ARBA00004141"/>
    </source>
</evidence>
<evidence type="ECO:0000256" key="12">
    <source>
        <dbReference type="ARBA" id="ARBA00023136"/>
    </source>
</evidence>
<dbReference type="PANTHER" id="PTHR22888:SF9">
    <property type="entry name" value="CYTOCHROME C OXIDASE SUBUNIT 2"/>
    <property type="match status" value="1"/>
</dbReference>